<evidence type="ECO:0000313" key="2">
    <source>
        <dbReference type="EMBL" id="SNX50415.1"/>
    </source>
</evidence>
<dbReference type="AlphaFoldDB" id="A0A240EQW2"/>
<dbReference type="InterPro" id="IPR005135">
    <property type="entry name" value="Endo/exonuclease/phosphatase"/>
</dbReference>
<dbReference type="GO" id="GO:0003824">
    <property type="term" value="F:catalytic activity"/>
    <property type="evidence" value="ECO:0007669"/>
    <property type="project" value="InterPro"/>
</dbReference>
<evidence type="ECO:0000313" key="3">
    <source>
        <dbReference type="Proteomes" id="UP000219336"/>
    </source>
</evidence>
<dbReference type="Pfam" id="PF03372">
    <property type="entry name" value="Exo_endo_phos"/>
    <property type="match status" value="1"/>
</dbReference>
<dbReference type="RefSeq" id="WP_096995349.1">
    <property type="nucleotide sequence ID" value="NZ_JBHSII010000001.1"/>
</dbReference>
<dbReference type="Proteomes" id="UP000219336">
    <property type="component" value="Unassembled WGS sequence"/>
</dbReference>
<proteinExistence type="predicted"/>
<gene>
    <name evidence="2" type="ORF">VTH8203_04075</name>
</gene>
<sequence>MKLKWMLFAGVAIAGMTIGGFQAVFTVGETPEITSIKDSQIDTELKCYRNDHPLALDESGQLNVLVWNVYKQNRHNLLPELTRLSQDRQLVLLQEASLDDTFLDWLQRSDWGSNQVSAFKAFDVSSGVLNLSRTMPSIACANLQTEPWLRLPKSGLYAEYALSNGQTLISVNLHSVNFTIGTDEYKQQLESFKQVLVNHQGPLLIAGDFNSWNESRMSALKQALNKYHIKEVVFQRDNRKRFITGLPLDHIFYRGMELQGQRVPESDASDHNPLLAEFIIPPQSSN</sequence>
<organism evidence="2 3">
    <name type="scientific">Vibrio thalassae</name>
    <dbReference type="NCBI Taxonomy" id="1243014"/>
    <lineage>
        <taxon>Bacteria</taxon>
        <taxon>Pseudomonadati</taxon>
        <taxon>Pseudomonadota</taxon>
        <taxon>Gammaproteobacteria</taxon>
        <taxon>Vibrionales</taxon>
        <taxon>Vibrionaceae</taxon>
        <taxon>Vibrio</taxon>
    </lineage>
</organism>
<accession>A0A240EQW2</accession>
<dbReference type="InterPro" id="IPR036691">
    <property type="entry name" value="Endo/exonu/phosph_ase_sf"/>
</dbReference>
<dbReference type="OrthoDB" id="9793162at2"/>
<name>A0A240EQW2_9VIBR</name>
<feature type="domain" description="Endonuclease/exonuclease/phosphatase" evidence="1">
    <location>
        <begin position="66"/>
        <end position="271"/>
    </location>
</feature>
<dbReference type="SUPFAM" id="SSF56219">
    <property type="entry name" value="DNase I-like"/>
    <property type="match status" value="1"/>
</dbReference>
<dbReference type="Gene3D" id="3.60.10.10">
    <property type="entry name" value="Endonuclease/exonuclease/phosphatase"/>
    <property type="match status" value="1"/>
</dbReference>
<dbReference type="NCBIfam" id="NF003840">
    <property type="entry name" value="PRK05421.1-2"/>
    <property type="match status" value="1"/>
</dbReference>
<dbReference type="EMBL" id="OANU01000123">
    <property type="protein sequence ID" value="SNX50415.1"/>
    <property type="molecule type" value="Genomic_DNA"/>
</dbReference>
<keyword evidence="3" id="KW-1185">Reference proteome</keyword>
<protein>
    <recommendedName>
        <fullName evidence="1">Endonuclease/exonuclease/phosphatase domain-containing protein</fullName>
    </recommendedName>
</protein>
<reference evidence="3" key="1">
    <citation type="submission" date="2016-06" db="EMBL/GenBank/DDBJ databases">
        <authorList>
            <person name="Rodrigo-Torres L."/>
            <person name="Arahal R.D."/>
            <person name="Lucena T."/>
        </authorList>
    </citation>
    <scope>NUCLEOTIDE SEQUENCE [LARGE SCALE GENOMIC DNA]</scope>
    <source>
        <strain evidence="3">CECT8203</strain>
    </source>
</reference>
<evidence type="ECO:0000259" key="1">
    <source>
        <dbReference type="Pfam" id="PF03372"/>
    </source>
</evidence>
<dbReference type="NCBIfam" id="NF003842">
    <property type="entry name" value="PRK05421.1-4"/>
    <property type="match status" value="1"/>
</dbReference>